<dbReference type="EMBL" id="JAMFTS010000001">
    <property type="protein sequence ID" value="KAJ4813718.1"/>
    <property type="molecule type" value="Genomic_DNA"/>
</dbReference>
<dbReference type="Proteomes" id="UP001140206">
    <property type="component" value="Chromosome 1"/>
</dbReference>
<dbReference type="PANTHER" id="PTHR31257:SF2">
    <property type="entry name" value="RICIN B-LIKE LECTIN EULS3"/>
    <property type="match status" value="1"/>
</dbReference>
<comment type="caution">
    <text evidence="1">The sequence shown here is derived from an EMBL/GenBank/DDBJ whole genome shotgun (WGS) entry which is preliminary data.</text>
</comment>
<dbReference type="SUPFAM" id="SSF50370">
    <property type="entry name" value="Ricin B-like lectins"/>
    <property type="match status" value="2"/>
</dbReference>
<organism evidence="1 2">
    <name type="scientific">Rhynchospora pubera</name>
    <dbReference type="NCBI Taxonomy" id="906938"/>
    <lineage>
        <taxon>Eukaryota</taxon>
        <taxon>Viridiplantae</taxon>
        <taxon>Streptophyta</taxon>
        <taxon>Embryophyta</taxon>
        <taxon>Tracheophyta</taxon>
        <taxon>Spermatophyta</taxon>
        <taxon>Magnoliopsida</taxon>
        <taxon>Liliopsida</taxon>
        <taxon>Poales</taxon>
        <taxon>Cyperaceae</taxon>
        <taxon>Cyperoideae</taxon>
        <taxon>Rhynchosporeae</taxon>
        <taxon>Rhynchospora</taxon>
    </lineage>
</organism>
<dbReference type="PANTHER" id="PTHR31257">
    <property type="entry name" value="RICIN B-LIKE LECTIN EULS3"/>
    <property type="match status" value="1"/>
</dbReference>
<dbReference type="AlphaFoldDB" id="A0AAV8H7B9"/>
<name>A0AAV8H7B9_9POAL</name>
<sequence>MNYQPAFMIINQDANGNYCLTVRKDGMVGLALYDPADPYQLWIKEENGTNDSQNQPKFTLRNVGTNEIIRGGDFTETYDSEKKSELWTVSRESDQGFFKIRTADNISRHMTPIYFRMHQGWTVSFWVGSKSCTQWKFAEPDDNYKIITISSRFKEGYNLTIRDGAVVLAEADSKDENQKWMTDSSYAKGARDQEDLLSFAIVNKATGQAISHGFGSRYMVQLAKLDKNYFDASLLWTYKANDESGFGDIRMQSQISTVFQAFYVDSTDSNKALLALRQRTLIVEQLWKFTRVNKLNNNA</sequence>
<dbReference type="InterPro" id="IPR035992">
    <property type="entry name" value="Ricin_B-like_lectins"/>
</dbReference>
<protein>
    <submittedName>
        <fullName evidence="1">Ricin B-like lectin R40G2</fullName>
    </submittedName>
</protein>
<evidence type="ECO:0000313" key="1">
    <source>
        <dbReference type="EMBL" id="KAJ4813718.1"/>
    </source>
</evidence>
<gene>
    <name evidence="1" type="ORF">LUZ62_026284</name>
</gene>
<keyword evidence="2" id="KW-1185">Reference proteome</keyword>
<proteinExistence type="predicted"/>
<evidence type="ECO:0000313" key="2">
    <source>
        <dbReference type="Proteomes" id="UP001140206"/>
    </source>
</evidence>
<dbReference type="InterPro" id="IPR040249">
    <property type="entry name" value="Ricin_B-like_lectin_EULS3-like"/>
</dbReference>
<reference evidence="1" key="1">
    <citation type="submission" date="2022-08" db="EMBL/GenBank/DDBJ databases">
        <authorList>
            <person name="Marques A."/>
        </authorList>
    </citation>
    <scope>NUCLEOTIDE SEQUENCE</scope>
    <source>
        <strain evidence="1">RhyPub2mFocal</strain>
        <tissue evidence="1">Leaves</tissue>
    </source>
</reference>
<accession>A0AAV8H7B9</accession>